<dbReference type="InterPro" id="IPR001723">
    <property type="entry name" value="Nuclear_hrmn_rcpt"/>
</dbReference>
<organism evidence="8 9">
    <name type="scientific">Pristionchus fissidentatus</name>
    <dbReference type="NCBI Taxonomy" id="1538716"/>
    <lineage>
        <taxon>Eukaryota</taxon>
        <taxon>Metazoa</taxon>
        <taxon>Ecdysozoa</taxon>
        <taxon>Nematoda</taxon>
        <taxon>Chromadorea</taxon>
        <taxon>Rhabditida</taxon>
        <taxon>Rhabditina</taxon>
        <taxon>Diplogasteromorpha</taxon>
        <taxon>Diplogasteroidea</taxon>
        <taxon>Neodiplogasteridae</taxon>
        <taxon>Pristionchus</taxon>
    </lineage>
</organism>
<evidence type="ECO:0000256" key="1">
    <source>
        <dbReference type="ARBA" id="ARBA00023015"/>
    </source>
</evidence>
<dbReference type="InterPro" id="IPR000536">
    <property type="entry name" value="Nucl_hrmn_rcpt_lig-bd"/>
</dbReference>
<evidence type="ECO:0000259" key="7">
    <source>
        <dbReference type="PROSITE" id="PS51843"/>
    </source>
</evidence>
<dbReference type="Gene3D" id="1.10.565.10">
    <property type="entry name" value="Retinoid X Receptor"/>
    <property type="match status" value="1"/>
</dbReference>
<dbReference type="Proteomes" id="UP001432322">
    <property type="component" value="Unassembled WGS sequence"/>
</dbReference>
<feature type="compositionally biased region" description="Low complexity" evidence="6">
    <location>
        <begin position="1"/>
        <end position="30"/>
    </location>
</feature>
<dbReference type="Pfam" id="PF00104">
    <property type="entry name" value="Hormone_recep"/>
    <property type="match status" value="1"/>
</dbReference>
<feature type="region of interest" description="Disordered" evidence="6">
    <location>
        <begin position="156"/>
        <end position="176"/>
    </location>
</feature>
<keyword evidence="4" id="KW-0675">Receptor</keyword>
<dbReference type="PROSITE" id="PS51843">
    <property type="entry name" value="NR_LBD"/>
    <property type="match status" value="1"/>
</dbReference>
<dbReference type="InterPro" id="IPR050200">
    <property type="entry name" value="Nuclear_hormone_rcpt_NR3"/>
</dbReference>
<keyword evidence="2" id="KW-0238">DNA-binding</keyword>
<dbReference type="SMART" id="SM00430">
    <property type="entry name" value="HOLI"/>
    <property type="match status" value="1"/>
</dbReference>
<evidence type="ECO:0000256" key="4">
    <source>
        <dbReference type="ARBA" id="ARBA00023170"/>
    </source>
</evidence>
<dbReference type="AlphaFoldDB" id="A0AAV5WKY6"/>
<dbReference type="EMBL" id="BTSY01000006">
    <property type="protein sequence ID" value="GMT31200.1"/>
    <property type="molecule type" value="Genomic_DNA"/>
</dbReference>
<evidence type="ECO:0000256" key="2">
    <source>
        <dbReference type="ARBA" id="ARBA00023125"/>
    </source>
</evidence>
<proteinExistence type="predicted"/>
<dbReference type="SUPFAM" id="SSF48508">
    <property type="entry name" value="Nuclear receptor ligand-binding domain"/>
    <property type="match status" value="1"/>
</dbReference>
<dbReference type="GO" id="GO:0003677">
    <property type="term" value="F:DNA binding"/>
    <property type="evidence" value="ECO:0007669"/>
    <property type="project" value="UniProtKB-KW"/>
</dbReference>
<feature type="non-terminal residue" evidence="8">
    <location>
        <position position="1"/>
    </location>
</feature>
<keyword evidence="5" id="KW-0539">Nucleus</keyword>
<feature type="domain" description="NR LBD" evidence="7">
    <location>
        <begin position="70"/>
        <end position="329"/>
    </location>
</feature>
<evidence type="ECO:0000256" key="5">
    <source>
        <dbReference type="ARBA" id="ARBA00023242"/>
    </source>
</evidence>
<dbReference type="InterPro" id="IPR035500">
    <property type="entry name" value="NHR-like_dom_sf"/>
</dbReference>
<sequence length="329" mass="36634">RKLLQQQQSMQHAQHLQHDSSSSPCSSADTPPSPPALTVAACQTTEDMLPIPEERRFHGGTTKNLIEDMIEIDRIDRLINLRGLRVMSVKEAADADAPCHRLSRIGDEIVEQLVEWTKQLPFFTELPIDVHTHLLTQRWAELVLLSACFYALSSSDAPPPMPTSEDTVSTTTDDDGQDVSLVDPSVNIRLLQRRLSTVMGKEIPLDHVEREAGSLVDKFTALLYTFSRLNLNADAYVCLKAITLLNFTPPASGISLMRDSHVRKVQAIQDQFVKALQIQLIGEADGGARLSDILTWLPLLHSAASVLLHSKMFYVPFLICKTPERLPDL</sequence>
<protein>
    <recommendedName>
        <fullName evidence="7">NR LBD domain-containing protein</fullName>
    </recommendedName>
</protein>
<accession>A0AAV5WKY6</accession>
<keyword evidence="3" id="KW-0804">Transcription</keyword>
<evidence type="ECO:0000256" key="3">
    <source>
        <dbReference type="ARBA" id="ARBA00023163"/>
    </source>
</evidence>
<gene>
    <name evidence="8" type="ORF">PFISCL1PPCAC_22497</name>
</gene>
<reference evidence="8" key="1">
    <citation type="submission" date="2023-10" db="EMBL/GenBank/DDBJ databases">
        <title>Genome assembly of Pristionchus species.</title>
        <authorList>
            <person name="Yoshida K."/>
            <person name="Sommer R.J."/>
        </authorList>
    </citation>
    <scope>NUCLEOTIDE SEQUENCE</scope>
    <source>
        <strain evidence="8">RS5133</strain>
    </source>
</reference>
<keyword evidence="9" id="KW-1185">Reference proteome</keyword>
<keyword evidence="1" id="KW-0805">Transcription regulation</keyword>
<evidence type="ECO:0000313" key="9">
    <source>
        <dbReference type="Proteomes" id="UP001432322"/>
    </source>
</evidence>
<name>A0AAV5WKY6_9BILA</name>
<evidence type="ECO:0000256" key="6">
    <source>
        <dbReference type="SAM" id="MobiDB-lite"/>
    </source>
</evidence>
<feature type="region of interest" description="Disordered" evidence="6">
    <location>
        <begin position="1"/>
        <end position="36"/>
    </location>
</feature>
<dbReference type="PRINTS" id="PR00398">
    <property type="entry name" value="STRDHORMONER"/>
</dbReference>
<comment type="caution">
    <text evidence="8">The sequence shown here is derived from an EMBL/GenBank/DDBJ whole genome shotgun (WGS) entry which is preliminary data.</text>
</comment>
<dbReference type="PANTHER" id="PTHR48092">
    <property type="entry name" value="KNIRPS-RELATED PROTEIN-RELATED"/>
    <property type="match status" value="1"/>
</dbReference>
<evidence type="ECO:0000313" key="8">
    <source>
        <dbReference type="EMBL" id="GMT31200.1"/>
    </source>
</evidence>